<dbReference type="PANTHER" id="PTHR21011:SF1">
    <property type="entry name" value="SMALL RIBOSOMAL SUBUNIT PROTEIN BS6M"/>
    <property type="match status" value="1"/>
</dbReference>
<dbReference type="GO" id="GO:0005763">
    <property type="term" value="C:mitochondrial small ribosomal subunit"/>
    <property type="evidence" value="ECO:0007669"/>
    <property type="project" value="TreeGrafter"/>
</dbReference>
<evidence type="ECO:0000256" key="2">
    <source>
        <dbReference type="ARBA" id="ARBA00009512"/>
    </source>
</evidence>
<dbReference type="GO" id="GO:0003735">
    <property type="term" value="F:structural constituent of ribosome"/>
    <property type="evidence" value="ECO:0007669"/>
    <property type="project" value="InterPro"/>
</dbReference>
<comment type="similarity">
    <text evidence="2">Belongs to the bacterial ribosomal protein bS6 family.</text>
</comment>
<comment type="function">
    <text evidence="7">Component of the mitochondrial ribosome (mitoribosome), a dedicated translation machinery responsible for the synthesis of mitochondrial genome-encoded proteins, including at least some of the essential transmembrane subunits of the mitochondrial respiratory chain. The mitoribosomes are attached to the mitochondrial inner membrane and translation products are cotranslationally integrated into the membrane.</text>
</comment>
<organism evidence="8 9">
    <name type="scientific">Exophiala dermatitidis</name>
    <name type="common">Black yeast-like fungus</name>
    <name type="synonym">Wangiella dermatitidis</name>
    <dbReference type="NCBI Taxonomy" id="5970"/>
    <lineage>
        <taxon>Eukaryota</taxon>
        <taxon>Fungi</taxon>
        <taxon>Dikarya</taxon>
        <taxon>Ascomycota</taxon>
        <taxon>Pezizomycotina</taxon>
        <taxon>Eurotiomycetes</taxon>
        <taxon>Chaetothyriomycetidae</taxon>
        <taxon>Chaetothyriales</taxon>
        <taxon>Herpotrichiellaceae</taxon>
        <taxon>Exophiala</taxon>
    </lineage>
</organism>
<dbReference type="Pfam" id="PF01250">
    <property type="entry name" value="Ribosomal_S6"/>
    <property type="match status" value="1"/>
</dbReference>
<dbReference type="NCBIfam" id="TIGR00166">
    <property type="entry name" value="S6"/>
    <property type="match status" value="1"/>
</dbReference>
<comment type="subcellular location">
    <subcellularLocation>
        <location evidence="1">Mitochondrion</location>
    </subcellularLocation>
</comment>
<protein>
    <recommendedName>
        <fullName evidence="6">Small ribosomal subunit protein bS6m</fullName>
    </recommendedName>
</protein>
<keyword evidence="5" id="KW-0687">Ribonucleoprotein</keyword>
<evidence type="ECO:0000256" key="7">
    <source>
        <dbReference type="ARBA" id="ARBA00037226"/>
    </source>
</evidence>
<proteinExistence type="inferred from homology"/>
<dbReference type="PANTHER" id="PTHR21011">
    <property type="entry name" value="MITOCHONDRIAL 28S RIBOSOMAL PROTEIN S6"/>
    <property type="match status" value="1"/>
</dbReference>
<dbReference type="Gene3D" id="3.30.70.60">
    <property type="match status" value="1"/>
</dbReference>
<evidence type="ECO:0000256" key="4">
    <source>
        <dbReference type="ARBA" id="ARBA00023128"/>
    </source>
</evidence>
<dbReference type="InterPro" id="IPR000529">
    <property type="entry name" value="Ribosomal_bS6"/>
</dbReference>
<dbReference type="EMBL" id="JAJGCB010000023">
    <property type="protein sequence ID" value="KAJ8987616.1"/>
    <property type="molecule type" value="Genomic_DNA"/>
</dbReference>
<evidence type="ECO:0000313" key="8">
    <source>
        <dbReference type="EMBL" id="KAJ8987616.1"/>
    </source>
</evidence>
<dbReference type="GO" id="GO:0006412">
    <property type="term" value="P:translation"/>
    <property type="evidence" value="ECO:0007669"/>
    <property type="project" value="InterPro"/>
</dbReference>
<keyword evidence="3" id="KW-0689">Ribosomal protein</keyword>
<dbReference type="InterPro" id="IPR014717">
    <property type="entry name" value="Transl_elong_EF1B/ribsomal_bS6"/>
</dbReference>
<reference evidence="8" key="1">
    <citation type="submission" date="2023-01" db="EMBL/GenBank/DDBJ databases">
        <title>Exophiala dermititidis isolated from Cystic Fibrosis Patient.</title>
        <authorList>
            <person name="Kurbessoian T."/>
            <person name="Crocker A."/>
            <person name="Murante D."/>
            <person name="Hogan D.A."/>
            <person name="Stajich J.E."/>
        </authorList>
    </citation>
    <scope>NUCLEOTIDE SEQUENCE</scope>
    <source>
        <strain evidence="8">Ex8</strain>
    </source>
</reference>
<sequence length="177" mass="19950">MIERINFSMRNLQHRERTAIEGSVSVIIRVKSGPVTTMLYELVAVVRPGNLSHVKEIARIAGQQVLDNRGVIRGLKNWGQFDLPRPTTKHQTQHHQGHYFIMQFDAPVKVQQEVRRMLSLDPRMIRFSVVKIGDKLGGVNGAIEEQTGDIPWNSTAQSADGLSSALFEPKWVRGLSQ</sequence>
<name>A0AAN6IUA4_EXODE</name>
<keyword evidence="4" id="KW-0496">Mitochondrion</keyword>
<evidence type="ECO:0000313" key="9">
    <source>
        <dbReference type="Proteomes" id="UP001161757"/>
    </source>
</evidence>
<evidence type="ECO:0000256" key="3">
    <source>
        <dbReference type="ARBA" id="ARBA00022980"/>
    </source>
</evidence>
<evidence type="ECO:0000256" key="6">
    <source>
        <dbReference type="ARBA" id="ARBA00035170"/>
    </source>
</evidence>
<dbReference type="AlphaFoldDB" id="A0AAN6IUA4"/>
<comment type="caution">
    <text evidence="8">The sequence shown here is derived from an EMBL/GenBank/DDBJ whole genome shotgun (WGS) entry which is preliminary data.</text>
</comment>
<gene>
    <name evidence="8" type="ORF">HRR80_008250</name>
</gene>
<accession>A0AAN6IUA4</accession>
<dbReference type="CDD" id="cd15465">
    <property type="entry name" value="bS6_mito"/>
    <property type="match status" value="1"/>
</dbReference>
<evidence type="ECO:0000256" key="1">
    <source>
        <dbReference type="ARBA" id="ARBA00004173"/>
    </source>
</evidence>
<evidence type="ECO:0000256" key="5">
    <source>
        <dbReference type="ARBA" id="ARBA00023274"/>
    </source>
</evidence>
<dbReference type="InterPro" id="IPR035980">
    <property type="entry name" value="Ribosomal_bS6_sf"/>
</dbReference>
<dbReference type="GO" id="GO:0070181">
    <property type="term" value="F:small ribosomal subunit rRNA binding"/>
    <property type="evidence" value="ECO:0007669"/>
    <property type="project" value="TreeGrafter"/>
</dbReference>
<dbReference type="FunFam" id="3.30.70.60:FF:000007">
    <property type="entry name" value="37S ribosomal protein Mrp17"/>
    <property type="match status" value="1"/>
</dbReference>
<dbReference type="SUPFAM" id="SSF54995">
    <property type="entry name" value="Ribosomal protein S6"/>
    <property type="match status" value="1"/>
</dbReference>
<dbReference type="Proteomes" id="UP001161757">
    <property type="component" value="Unassembled WGS sequence"/>
</dbReference>